<dbReference type="PANTHER" id="PTHR43065">
    <property type="entry name" value="SENSOR HISTIDINE KINASE"/>
    <property type="match status" value="1"/>
</dbReference>
<dbReference type="SUPFAM" id="SSF158472">
    <property type="entry name" value="HAMP domain-like"/>
    <property type="match status" value="1"/>
</dbReference>
<dbReference type="SUPFAM" id="SSF47384">
    <property type="entry name" value="Homodimeric domain of signal transducing histidine kinase"/>
    <property type="match status" value="1"/>
</dbReference>
<dbReference type="Gene3D" id="6.10.340.10">
    <property type="match status" value="1"/>
</dbReference>
<dbReference type="RefSeq" id="WP_136867881.1">
    <property type="nucleotide sequence ID" value="NZ_CP046415.1"/>
</dbReference>
<protein>
    <recommendedName>
        <fullName evidence="3">histidine kinase</fullName>
        <ecNumber evidence="3">2.7.13.3</ecNumber>
    </recommendedName>
</protein>
<dbReference type="SMART" id="SM00387">
    <property type="entry name" value="HATPase_c"/>
    <property type="match status" value="1"/>
</dbReference>
<dbReference type="InterPro" id="IPR036890">
    <property type="entry name" value="HATPase_C_sf"/>
</dbReference>
<reference evidence="11 12" key="1">
    <citation type="submission" date="2019-11" db="EMBL/GenBank/DDBJ databases">
        <authorList>
            <person name="Zhang J."/>
            <person name="Sun C."/>
        </authorList>
    </citation>
    <scope>NUCLEOTIDE SEQUENCE [LARGE SCALE GENOMIC DNA]</scope>
    <source>
        <strain evidence="12">sp2</strain>
    </source>
</reference>
<feature type="domain" description="HAMP" evidence="10">
    <location>
        <begin position="358"/>
        <end position="411"/>
    </location>
</feature>
<proteinExistence type="predicted"/>
<feature type="transmembrane region" description="Helical" evidence="8">
    <location>
        <begin position="338"/>
        <end position="360"/>
    </location>
</feature>
<dbReference type="KEGG" id="ghl:GM160_01395"/>
<keyword evidence="12" id="KW-1185">Reference proteome</keyword>
<evidence type="ECO:0000259" key="9">
    <source>
        <dbReference type="PROSITE" id="PS50109"/>
    </source>
</evidence>
<evidence type="ECO:0000313" key="12">
    <source>
        <dbReference type="Proteomes" id="UP000427716"/>
    </source>
</evidence>
<evidence type="ECO:0000256" key="8">
    <source>
        <dbReference type="SAM" id="Phobius"/>
    </source>
</evidence>
<keyword evidence="4" id="KW-0597">Phosphoprotein</keyword>
<dbReference type="Gene3D" id="1.10.287.130">
    <property type="match status" value="1"/>
</dbReference>
<dbReference type="Pfam" id="PF02518">
    <property type="entry name" value="HATPase_c"/>
    <property type="match status" value="1"/>
</dbReference>
<dbReference type="AlphaFoldDB" id="A0A6I6CUF4"/>
<gene>
    <name evidence="11" type="ORF">GM160_01395</name>
</gene>
<evidence type="ECO:0000256" key="1">
    <source>
        <dbReference type="ARBA" id="ARBA00000085"/>
    </source>
</evidence>
<dbReference type="SUPFAM" id="SSF55874">
    <property type="entry name" value="ATPase domain of HSP90 chaperone/DNA topoisomerase II/histidine kinase"/>
    <property type="match status" value="1"/>
</dbReference>
<dbReference type="SMART" id="SM00388">
    <property type="entry name" value="HisKA"/>
    <property type="match status" value="1"/>
</dbReference>
<dbReference type="Proteomes" id="UP000427716">
    <property type="component" value="Chromosome"/>
</dbReference>
<organism evidence="11 12">
    <name type="scientific">Guyparkeria halophila</name>
    <dbReference type="NCBI Taxonomy" id="47960"/>
    <lineage>
        <taxon>Bacteria</taxon>
        <taxon>Pseudomonadati</taxon>
        <taxon>Pseudomonadota</taxon>
        <taxon>Gammaproteobacteria</taxon>
        <taxon>Chromatiales</taxon>
        <taxon>Thioalkalibacteraceae</taxon>
        <taxon>Guyparkeria</taxon>
    </lineage>
</organism>
<name>A0A6I6CUF4_9GAMM</name>
<comment type="catalytic activity">
    <reaction evidence="1">
        <text>ATP + protein L-histidine = ADP + protein N-phospho-L-histidine.</text>
        <dbReference type="EC" id="2.7.13.3"/>
    </reaction>
</comment>
<evidence type="ECO:0000259" key="10">
    <source>
        <dbReference type="PROSITE" id="PS50885"/>
    </source>
</evidence>
<evidence type="ECO:0000256" key="4">
    <source>
        <dbReference type="ARBA" id="ARBA00022553"/>
    </source>
</evidence>
<dbReference type="EMBL" id="CP046415">
    <property type="protein sequence ID" value="QGT77649.1"/>
    <property type="molecule type" value="Genomic_DNA"/>
</dbReference>
<dbReference type="SMART" id="SM00304">
    <property type="entry name" value="HAMP"/>
    <property type="match status" value="1"/>
</dbReference>
<feature type="compositionally biased region" description="Polar residues" evidence="7">
    <location>
        <begin position="664"/>
        <end position="673"/>
    </location>
</feature>
<dbReference type="InterPro" id="IPR003660">
    <property type="entry name" value="HAMP_dom"/>
</dbReference>
<keyword evidence="5" id="KW-0808">Transferase</keyword>
<evidence type="ECO:0000256" key="5">
    <source>
        <dbReference type="ARBA" id="ARBA00022679"/>
    </source>
</evidence>
<dbReference type="Pfam" id="PF00512">
    <property type="entry name" value="HisKA"/>
    <property type="match status" value="1"/>
</dbReference>
<dbReference type="InterPro" id="IPR004358">
    <property type="entry name" value="Sig_transdc_His_kin-like_C"/>
</dbReference>
<dbReference type="InterPro" id="IPR003661">
    <property type="entry name" value="HisK_dim/P_dom"/>
</dbReference>
<feature type="region of interest" description="Disordered" evidence="7">
    <location>
        <begin position="649"/>
        <end position="673"/>
    </location>
</feature>
<feature type="transmembrane region" description="Helical" evidence="8">
    <location>
        <begin position="7"/>
        <end position="26"/>
    </location>
</feature>
<sequence>MRLPVNIFLWTFTATLVPLVLLVWGVTSYSEQRFQKEISREIDENIDSLIGEMSNRMRYEREVVEGIGQSQEIQTMLNALMASSMGIRHPELTSMRINANRFLAGLQRTVPGLGSIRILDAAGNTVIKVTLGRVASPSFDSLGQVNYVEEEFDNERFLQRLAALPSDQISFMTLPLGFGDALPGREPSTLYAVRPLRNVDDRTAGYVVVNTFGEQLDEILSFSPRPRDGKVMIIEHNPGTPARDGMILFDDQREIGFVSPFENGETNGQPDARQIDDGAFWDAAVAQSNGSYLSEDGETRYYYQEYHPYPHSLTSWFVAFRLPADITTAPFRDIRLSLFGFGLLALVMSLLFAGLGARYFSRPIIRLSESLKRFADGDRDRPIPVDSRTTEVHELQASFRYLTEQLASEARRRDRAEKKALQQAKLASIGEMAAGIGHEINNPLNNILTLTRLIERQLPAEQPELREDMSDLRAEAHRASRIVRGVMNFARQLPPEHETVAVAEWLEEVIDRMEPEAMEADVHLALLSATARCEAEFDPGQMEQVVANLVRNAIHASPVGGHILIQAECLEEIIRIEIRDEGGGLPLEVIEQIFDPFFTTKAVDRGTGLGLSISLGIVQYHGGELTLENRRDAGEPEASGVLARVVLPRHKARPRVIRPPEPSQSPKQPTASP</sequence>
<keyword evidence="8" id="KW-0812">Transmembrane</keyword>
<dbReference type="InterPro" id="IPR003594">
    <property type="entry name" value="HATPase_dom"/>
</dbReference>
<evidence type="ECO:0000256" key="7">
    <source>
        <dbReference type="SAM" id="MobiDB-lite"/>
    </source>
</evidence>
<dbReference type="EC" id="2.7.13.3" evidence="3"/>
<evidence type="ECO:0000313" key="11">
    <source>
        <dbReference type="EMBL" id="QGT77649.1"/>
    </source>
</evidence>
<dbReference type="PROSITE" id="PS50885">
    <property type="entry name" value="HAMP"/>
    <property type="match status" value="1"/>
</dbReference>
<dbReference type="InterPro" id="IPR036097">
    <property type="entry name" value="HisK_dim/P_sf"/>
</dbReference>
<evidence type="ECO:0000256" key="6">
    <source>
        <dbReference type="ARBA" id="ARBA00022777"/>
    </source>
</evidence>
<keyword evidence="6" id="KW-0418">Kinase</keyword>
<dbReference type="CDD" id="cd00082">
    <property type="entry name" value="HisKA"/>
    <property type="match status" value="1"/>
</dbReference>
<dbReference type="GO" id="GO:0016020">
    <property type="term" value="C:membrane"/>
    <property type="evidence" value="ECO:0007669"/>
    <property type="project" value="UniProtKB-SubCell"/>
</dbReference>
<dbReference type="PRINTS" id="PR00344">
    <property type="entry name" value="BCTRLSENSOR"/>
</dbReference>
<dbReference type="PROSITE" id="PS50109">
    <property type="entry name" value="HIS_KIN"/>
    <property type="match status" value="1"/>
</dbReference>
<dbReference type="PANTHER" id="PTHR43065:SF42">
    <property type="entry name" value="TWO-COMPONENT SENSOR PPRA"/>
    <property type="match status" value="1"/>
</dbReference>
<evidence type="ECO:0000256" key="3">
    <source>
        <dbReference type="ARBA" id="ARBA00012438"/>
    </source>
</evidence>
<evidence type="ECO:0000256" key="2">
    <source>
        <dbReference type="ARBA" id="ARBA00004370"/>
    </source>
</evidence>
<keyword evidence="8" id="KW-0472">Membrane</keyword>
<comment type="subcellular location">
    <subcellularLocation>
        <location evidence="2">Membrane</location>
    </subcellularLocation>
</comment>
<feature type="domain" description="Histidine kinase" evidence="9">
    <location>
        <begin position="435"/>
        <end position="651"/>
    </location>
</feature>
<keyword evidence="8" id="KW-1133">Transmembrane helix</keyword>
<dbReference type="GO" id="GO:0000155">
    <property type="term" value="F:phosphorelay sensor kinase activity"/>
    <property type="evidence" value="ECO:0007669"/>
    <property type="project" value="InterPro"/>
</dbReference>
<dbReference type="Pfam" id="PF00672">
    <property type="entry name" value="HAMP"/>
    <property type="match status" value="1"/>
</dbReference>
<dbReference type="CDD" id="cd06225">
    <property type="entry name" value="HAMP"/>
    <property type="match status" value="1"/>
</dbReference>
<dbReference type="Gene3D" id="3.30.565.10">
    <property type="entry name" value="Histidine kinase-like ATPase, C-terminal domain"/>
    <property type="match status" value="1"/>
</dbReference>
<dbReference type="InterPro" id="IPR005467">
    <property type="entry name" value="His_kinase_dom"/>
</dbReference>
<accession>A0A6I6CUF4</accession>